<dbReference type="AlphaFoldDB" id="A0A383VG42"/>
<dbReference type="STRING" id="3088.A0A383VG42"/>
<accession>A0A383VG42</accession>
<dbReference type="InterPro" id="IPR050642">
    <property type="entry name" value="PDH_E1_Alpha_Subunit"/>
</dbReference>
<evidence type="ECO:0000256" key="1">
    <source>
        <dbReference type="ARBA" id="ARBA00001964"/>
    </source>
</evidence>
<feature type="domain" description="Dehydrogenase E1 component" evidence="4">
    <location>
        <begin position="68"/>
        <end position="379"/>
    </location>
</feature>
<dbReference type="Gene3D" id="3.40.50.970">
    <property type="match status" value="2"/>
</dbReference>
<dbReference type="InterPro" id="IPR029061">
    <property type="entry name" value="THDP-binding"/>
</dbReference>
<dbReference type="PANTHER" id="PTHR11516:SF60">
    <property type="entry name" value="PYRUVATE DEHYDROGENASE E1 COMPONENT SUBUNIT ALPHA"/>
    <property type="match status" value="1"/>
</dbReference>
<dbReference type="InterPro" id="IPR001017">
    <property type="entry name" value="DH_E1"/>
</dbReference>
<name>A0A383VG42_TETOB</name>
<evidence type="ECO:0000313" key="5">
    <source>
        <dbReference type="EMBL" id="SZX63759.1"/>
    </source>
</evidence>
<dbReference type="Pfam" id="PF00676">
    <property type="entry name" value="E1_dh"/>
    <property type="match status" value="1"/>
</dbReference>
<organism evidence="5 6">
    <name type="scientific">Tetradesmus obliquus</name>
    <name type="common">Green alga</name>
    <name type="synonym">Acutodesmus obliquus</name>
    <dbReference type="NCBI Taxonomy" id="3088"/>
    <lineage>
        <taxon>Eukaryota</taxon>
        <taxon>Viridiplantae</taxon>
        <taxon>Chlorophyta</taxon>
        <taxon>core chlorophytes</taxon>
        <taxon>Chlorophyceae</taxon>
        <taxon>CS clade</taxon>
        <taxon>Sphaeropleales</taxon>
        <taxon>Scenedesmaceae</taxon>
        <taxon>Tetradesmus</taxon>
    </lineage>
</organism>
<dbReference type="CDD" id="cd02000">
    <property type="entry name" value="TPP_E1_PDC_ADC_BCADC"/>
    <property type="match status" value="1"/>
</dbReference>
<dbReference type="PANTHER" id="PTHR11516">
    <property type="entry name" value="PYRUVATE DEHYDROGENASE E1 COMPONENT, ALPHA SUBUNIT BACTERIAL AND ORGANELLAR"/>
    <property type="match status" value="1"/>
</dbReference>
<reference evidence="5 6" key="1">
    <citation type="submission" date="2016-10" db="EMBL/GenBank/DDBJ databases">
        <authorList>
            <person name="Cai Z."/>
        </authorList>
    </citation>
    <scope>NUCLEOTIDE SEQUENCE [LARGE SCALE GENOMIC DNA]</scope>
</reference>
<evidence type="ECO:0000256" key="3">
    <source>
        <dbReference type="ARBA" id="ARBA00023052"/>
    </source>
</evidence>
<protein>
    <recommendedName>
        <fullName evidence="4">Dehydrogenase E1 component domain-containing protein</fullName>
    </recommendedName>
</protein>
<evidence type="ECO:0000256" key="2">
    <source>
        <dbReference type="ARBA" id="ARBA00023002"/>
    </source>
</evidence>
<proteinExistence type="predicted"/>
<keyword evidence="3" id="KW-0786">Thiamine pyrophosphate</keyword>
<keyword evidence="2" id="KW-0560">Oxidoreductase</keyword>
<evidence type="ECO:0000313" key="6">
    <source>
        <dbReference type="Proteomes" id="UP000256970"/>
    </source>
</evidence>
<dbReference type="Proteomes" id="UP000256970">
    <property type="component" value="Unassembled WGS sequence"/>
</dbReference>
<keyword evidence="6" id="KW-1185">Reference proteome</keyword>
<evidence type="ECO:0000259" key="4">
    <source>
        <dbReference type="Pfam" id="PF00676"/>
    </source>
</evidence>
<dbReference type="EMBL" id="FNXT01000341">
    <property type="protein sequence ID" value="SZX63759.1"/>
    <property type="molecule type" value="Genomic_DNA"/>
</dbReference>
<dbReference type="GO" id="GO:0004739">
    <property type="term" value="F:pyruvate dehydrogenase (acetyl-transferring) activity"/>
    <property type="evidence" value="ECO:0007669"/>
    <property type="project" value="TreeGrafter"/>
</dbReference>
<sequence>MALRSASTQLLGRAGLLPAAVCNAFHRCMSTSDKFSVEVLPFKAHRIEPPNNVVETSIDELVGMYELMYKMRRMEIAADMMYKAKLIRGFCHLYDGQEAVMTGIEAALTKEDAVITSYRDHCQHLSRGGTVKEVMAELMGKRDGASKGLGGSMHITAAFGGRGGASKGLGGSMHMYNRQANFYGGNGIVGAQIPLGAGLAFALKYQKKPNVAIAMYGDGAANQGQKYEALNMAGLWNLPVIFVCENNHYGMGTAEWRAAKSSTFYTRGDYIPGLKVDGMDVLAVKKSMEFAKAYALEHGPIIMEMDTYRYHGHSMSDPGSTYRTRDEISTMRQERDPVERVRKLLLAKGYDAAAIKAMEKSVKKEVDTAVEESKAAAIPPNEWLWRNVYVAPANMDMRTVEGTYVQPTYDPTYSS</sequence>
<gene>
    <name evidence="5" type="ORF">BQ4739_LOCUS4305</name>
</gene>
<comment type="cofactor">
    <cofactor evidence="1">
        <name>thiamine diphosphate</name>
        <dbReference type="ChEBI" id="CHEBI:58937"/>
    </cofactor>
</comment>
<dbReference type="SUPFAM" id="SSF52518">
    <property type="entry name" value="Thiamin diphosphate-binding fold (THDP-binding)"/>
    <property type="match status" value="1"/>
</dbReference>
<dbReference type="GO" id="GO:0006086">
    <property type="term" value="P:pyruvate decarboxylation to acetyl-CoA"/>
    <property type="evidence" value="ECO:0007669"/>
    <property type="project" value="TreeGrafter"/>
</dbReference>